<evidence type="ECO:0000313" key="4">
    <source>
        <dbReference type="Proteomes" id="UP000178583"/>
    </source>
</evidence>
<evidence type="ECO:0000259" key="2">
    <source>
        <dbReference type="Pfam" id="PF13439"/>
    </source>
</evidence>
<dbReference type="InterPro" id="IPR050194">
    <property type="entry name" value="Glycosyltransferase_grp1"/>
</dbReference>
<dbReference type="InterPro" id="IPR028098">
    <property type="entry name" value="Glyco_trans_4-like_N"/>
</dbReference>
<dbReference type="Proteomes" id="UP000178583">
    <property type="component" value="Unassembled WGS sequence"/>
</dbReference>
<dbReference type="Pfam" id="PF13439">
    <property type="entry name" value="Glyco_transf_4"/>
    <property type="match status" value="1"/>
</dbReference>
<dbReference type="Pfam" id="PF00534">
    <property type="entry name" value="Glycos_transf_1"/>
    <property type="match status" value="1"/>
</dbReference>
<organism evidence="3 4">
    <name type="scientific">Candidatus Berkelbacteria bacterium RIFOXYA2_FULL_43_10</name>
    <dbReference type="NCBI Taxonomy" id="1797472"/>
    <lineage>
        <taxon>Bacteria</taxon>
        <taxon>Candidatus Berkelbacteria</taxon>
    </lineage>
</organism>
<name>A0A1F5EAI5_9BACT</name>
<dbReference type="EMBL" id="MEZY01000018">
    <property type="protein sequence ID" value="OGD64427.1"/>
    <property type="molecule type" value="Genomic_DNA"/>
</dbReference>
<dbReference type="SUPFAM" id="SSF53756">
    <property type="entry name" value="UDP-Glycosyltransferase/glycogen phosphorylase"/>
    <property type="match status" value="1"/>
</dbReference>
<accession>A0A1F5EAI5</accession>
<dbReference type="PANTHER" id="PTHR45947:SF3">
    <property type="entry name" value="SULFOQUINOVOSYL TRANSFERASE SQD2"/>
    <property type="match status" value="1"/>
</dbReference>
<dbReference type="PANTHER" id="PTHR45947">
    <property type="entry name" value="SULFOQUINOVOSYL TRANSFERASE SQD2"/>
    <property type="match status" value="1"/>
</dbReference>
<dbReference type="InterPro" id="IPR001296">
    <property type="entry name" value="Glyco_trans_1"/>
</dbReference>
<dbReference type="Gene3D" id="3.40.50.2000">
    <property type="entry name" value="Glycogen Phosphorylase B"/>
    <property type="match status" value="2"/>
</dbReference>
<evidence type="ECO:0000313" key="3">
    <source>
        <dbReference type="EMBL" id="OGD64427.1"/>
    </source>
</evidence>
<dbReference type="CDD" id="cd03802">
    <property type="entry name" value="GT4_AviGT4-like"/>
    <property type="match status" value="1"/>
</dbReference>
<evidence type="ECO:0000259" key="1">
    <source>
        <dbReference type="Pfam" id="PF00534"/>
    </source>
</evidence>
<dbReference type="GO" id="GO:0016757">
    <property type="term" value="F:glycosyltransferase activity"/>
    <property type="evidence" value="ECO:0007669"/>
    <property type="project" value="InterPro"/>
</dbReference>
<sequence length="359" mass="40590">MKILMLAQSSNPIPSPSDKIFAPGVIFNEIAEGLKERGHEVTVFASSDSKTKAKLVDFGIPSTHNKSLETDKDIWYRYYQHQMYLASEVIKEYRTGKYDLLHIDEFRVAPYFSEFVEGPITCTYHGIPAEDHDLRFDLDKLRQKRFYNRIKYIAATDKQKELGSKYFNFVATVHHGIDLNRFKLSPRGGDNLAFVGRLIEGKNPDIAIDVAKKSGRGLDLFGTYDETSEYFKTKISPKIDKSINLNGHVHYTKMGSAYENAKALLFPITWDEAFGLVVIEAMACGTPVIAFDRGAMRELIVDGKTGFVVKEGDVQGMVDAVQKIDTIDRAECRAHVEKNFSAEKMVAGYEKVFKELVLK</sequence>
<dbReference type="AlphaFoldDB" id="A0A1F5EAI5"/>
<feature type="domain" description="Glycosyl transferase family 1" evidence="1">
    <location>
        <begin position="188"/>
        <end position="324"/>
    </location>
</feature>
<reference evidence="3 4" key="1">
    <citation type="journal article" date="2016" name="Nat. Commun.">
        <title>Thousands of microbial genomes shed light on interconnected biogeochemical processes in an aquifer system.</title>
        <authorList>
            <person name="Anantharaman K."/>
            <person name="Brown C.T."/>
            <person name="Hug L.A."/>
            <person name="Sharon I."/>
            <person name="Castelle C.J."/>
            <person name="Probst A.J."/>
            <person name="Thomas B.C."/>
            <person name="Singh A."/>
            <person name="Wilkins M.J."/>
            <person name="Karaoz U."/>
            <person name="Brodie E.L."/>
            <person name="Williams K.H."/>
            <person name="Hubbard S.S."/>
            <person name="Banfield J.F."/>
        </authorList>
    </citation>
    <scope>NUCLEOTIDE SEQUENCE [LARGE SCALE GENOMIC DNA]</scope>
</reference>
<feature type="domain" description="Glycosyltransferase subfamily 4-like N-terminal" evidence="2">
    <location>
        <begin position="28"/>
        <end position="181"/>
    </location>
</feature>
<protein>
    <submittedName>
        <fullName evidence="3">Uncharacterized protein</fullName>
    </submittedName>
</protein>
<gene>
    <name evidence="3" type="ORF">A2215_03495</name>
</gene>
<dbReference type="STRING" id="1797472.A2215_03495"/>
<proteinExistence type="predicted"/>
<comment type="caution">
    <text evidence="3">The sequence shown here is derived from an EMBL/GenBank/DDBJ whole genome shotgun (WGS) entry which is preliminary data.</text>
</comment>